<protein>
    <submittedName>
        <fullName evidence="4">GH43/DUF377 family glycosyl hydrolase</fullName>
    </submittedName>
</protein>
<dbReference type="EMBL" id="JAGGLM010000005">
    <property type="protein sequence ID" value="MBP2032524.1"/>
    <property type="molecule type" value="Genomic_DNA"/>
</dbReference>
<evidence type="ECO:0000256" key="2">
    <source>
        <dbReference type="ARBA" id="ARBA00022679"/>
    </source>
</evidence>
<evidence type="ECO:0000256" key="1">
    <source>
        <dbReference type="ARBA" id="ARBA00022676"/>
    </source>
</evidence>
<dbReference type="PANTHER" id="PTHR34106:SF5">
    <property type="entry name" value="GLYCOSIDASE"/>
    <property type="match status" value="1"/>
</dbReference>
<dbReference type="PANTHER" id="PTHR34106">
    <property type="entry name" value="GLYCOSIDASE"/>
    <property type="match status" value="1"/>
</dbReference>
<dbReference type="SUPFAM" id="SSF75005">
    <property type="entry name" value="Arabinanase/levansucrase/invertase"/>
    <property type="match status" value="1"/>
</dbReference>
<keyword evidence="2" id="KW-0808">Transferase</keyword>
<dbReference type="CDD" id="cd18612">
    <property type="entry name" value="GH130_Lin0857-like"/>
    <property type="match status" value="1"/>
</dbReference>
<evidence type="ECO:0000313" key="5">
    <source>
        <dbReference type="Proteomes" id="UP001519307"/>
    </source>
</evidence>
<sequence length="348" mass="39635">MKRYENNPIITFKDVKPSNKNFQVIGAFNPGAAEYNGEIILAVRTAERVRESNDDCIKVPVLDENSQSIKIVELNTNDKKYDFSDSRVVKEVGSDSDFKYLTSMSHIRLARSRDGINFKVDEKPFIFPGNKYEGFGIEDPRISKIDDIYYITYSAVSKYGIVVSLAATSDFKSYRRLGNIFSTENKDAVLFPEKINGKYFALNRPVSKSSGKPVIWISESKNLIDWGNHKVLACTRERYWDSSKIGAGIPPIKTERGWLELYHGVDENEHYYMGALLLDINDPSKVISRSEKPILEPKENYETEGFFKNVVFPCGAVKKNDEIYIYYGISDNSVALAMTKTEDILRNL</sequence>
<evidence type="ECO:0000313" key="4">
    <source>
        <dbReference type="EMBL" id="MBP2032524.1"/>
    </source>
</evidence>
<gene>
    <name evidence="4" type="ORF">J2Z42_001196</name>
</gene>
<dbReference type="InterPro" id="IPR007184">
    <property type="entry name" value="Mannoside_phosphorylase"/>
</dbReference>
<accession>A0ABS4KR71</accession>
<evidence type="ECO:0000256" key="3">
    <source>
        <dbReference type="ARBA" id="ARBA00024356"/>
    </source>
</evidence>
<dbReference type="Proteomes" id="UP001519307">
    <property type="component" value="Unassembled WGS sequence"/>
</dbReference>
<comment type="similarity">
    <text evidence="3">Belongs to the glycosyl hydrolase 130 family.</text>
</comment>
<dbReference type="PIRSF" id="PIRSF016202">
    <property type="entry name" value="PH1107"/>
    <property type="match status" value="1"/>
</dbReference>
<dbReference type="Gene3D" id="2.115.10.20">
    <property type="entry name" value="Glycosyl hydrolase domain, family 43"/>
    <property type="match status" value="1"/>
</dbReference>
<organism evidence="4 5">
    <name type="scientific">Clostridium algifaecis</name>
    <dbReference type="NCBI Taxonomy" id="1472040"/>
    <lineage>
        <taxon>Bacteria</taxon>
        <taxon>Bacillati</taxon>
        <taxon>Bacillota</taxon>
        <taxon>Clostridia</taxon>
        <taxon>Eubacteriales</taxon>
        <taxon>Clostridiaceae</taxon>
        <taxon>Clostridium</taxon>
    </lineage>
</organism>
<proteinExistence type="inferred from homology"/>
<dbReference type="RefSeq" id="WP_209701716.1">
    <property type="nucleotide sequence ID" value="NZ_JAGGLM010000005.1"/>
</dbReference>
<dbReference type="InterPro" id="IPR023296">
    <property type="entry name" value="Glyco_hydro_beta-prop_sf"/>
</dbReference>
<name>A0ABS4KR71_9CLOT</name>
<keyword evidence="1" id="KW-0328">Glycosyltransferase</keyword>
<dbReference type="GO" id="GO:0016787">
    <property type="term" value="F:hydrolase activity"/>
    <property type="evidence" value="ECO:0007669"/>
    <property type="project" value="UniProtKB-KW"/>
</dbReference>
<keyword evidence="5" id="KW-1185">Reference proteome</keyword>
<keyword evidence="4" id="KW-0378">Hydrolase</keyword>
<reference evidence="4 5" key="1">
    <citation type="submission" date="2021-03" db="EMBL/GenBank/DDBJ databases">
        <title>Genomic Encyclopedia of Type Strains, Phase IV (KMG-IV): sequencing the most valuable type-strain genomes for metagenomic binning, comparative biology and taxonomic classification.</title>
        <authorList>
            <person name="Goeker M."/>
        </authorList>
    </citation>
    <scope>NUCLEOTIDE SEQUENCE [LARGE SCALE GENOMIC DNA]</scope>
    <source>
        <strain evidence="4 5">DSM 28783</strain>
    </source>
</reference>
<dbReference type="Pfam" id="PF04041">
    <property type="entry name" value="Glyco_hydro_130"/>
    <property type="match status" value="1"/>
</dbReference>
<comment type="caution">
    <text evidence="4">The sequence shown here is derived from an EMBL/GenBank/DDBJ whole genome shotgun (WGS) entry which is preliminary data.</text>
</comment>